<feature type="compositionally biased region" description="Low complexity" evidence="1">
    <location>
        <begin position="319"/>
        <end position="328"/>
    </location>
</feature>
<reference evidence="2 3" key="1">
    <citation type="journal article" date="2018" name="Mol. Ecol.">
        <title>The obligate alkalophilic soda-lake fungus Sodiomyces alkalinus has shifted to a protein diet.</title>
        <authorList>
            <person name="Grum-Grzhimaylo A.A."/>
            <person name="Falkoski D.L."/>
            <person name="van den Heuvel J."/>
            <person name="Valero-Jimenez C.A."/>
            <person name="Min B."/>
            <person name="Choi I.G."/>
            <person name="Lipzen A."/>
            <person name="Daum C.G."/>
            <person name="Aanen D.K."/>
            <person name="Tsang A."/>
            <person name="Henrissat B."/>
            <person name="Bilanenko E.N."/>
            <person name="de Vries R.P."/>
            <person name="van Kan J.A.L."/>
            <person name="Grigoriev I.V."/>
            <person name="Debets A.J.M."/>
        </authorList>
    </citation>
    <scope>NUCLEOTIDE SEQUENCE [LARGE SCALE GENOMIC DNA]</scope>
    <source>
        <strain evidence="2 3">F11</strain>
    </source>
</reference>
<proteinExistence type="predicted"/>
<dbReference type="GO" id="GO:0005634">
    <property type="term" value="C:nucleus"/>
    <property type="evidence" value="ECO:0007669"/>
    <property type="project" value="TreeGrafter"/>
</dbReference>
<evidence type="ECO:0000256" key="1">
    <source>
        <dbReference type="SAM" id="MobiDB-lite"/>
    </source>
</evidence>
<dbReference type="GO" id="GO:0016538">
    <property type="term" value="F:cyclin-dependent protein serine/threonine kinase regulator activity"/>
    <property type="evidence" value="ECO:0007669"/>
    <property type="project" value="TreeGrafter"/>
</dbReference>
<dbReference type="RefSeq" id="XP_028465885.1">
    <property type="nucleotide sequence ID" value="XM_028607058.1"/>
</dbReference>
<accession>A0A3N2PU96</accession>
<dbReference type="Proteomes" id="UP000272025">
    <property type="component" value="Unassembled WGS sequence"/>
</dbReference>
<evidence type="ECO:0000313" key="2">
    <source>
        <dbReference type="EMBL" id="ROT38079.1"/>
    </source>
</evidence>
<dbReference type="AlphaFoldDB" id="A0A3N2PU96"/>
<dbReference type="OrthoDB" id="244495at2759"/>
<protein>
    <submittedName>
        <fullName evidence="2">Cyclin</fullName>
    </submittedName>
</protein>
<dbReference type="Gene3D" id="1.10.472.10">
    <property type="entry name" value="Cyclin-like"/>
    <property type="match status" value="1"/>
</dbReference>
<dbReference type="PANTHER" id="PTHR15615:SF118">
    <property type="entry name" value="CYCLIN, HYPOTHETICAL (EUROFUNG)"/>
    <property type="match status" value="1"/>
</dbReference>
<organism evidence="2 3">
    <name type="scientific">Sodiomyces alkalinus (strain CBS 110278 / VKM F-3762 / F11)</name>
    <name type="common">Alkaliphilic filamentous fungus</name>
    <dbReference type="NCBI Taxonomy" id="1314773"/>
    <lineage>
        <taxon>Eukaryota</taxon>
        <taxon>Fungi</taxon>
        <taxon>Dikarya</taxon>
        <taxon>Ascomycota</taxon>
        <taxon>Pezizomycotina</taxon>
        <taxon>Sordariomycetes</taxon>
        <taxon>Hypocreomycetidae</taxon>
        <taxon>Glomerellales</taxon>
        <taxon>Plectosphaerellaceae</taxon>
        <taxon>Sodiomyces</taxon>
    </lineage>
</organism>
<dbReference type="Pfam" id="PF08613">
    <property type="entry name" value="Cyclin"/>
    <property type="match status" value="1"/>
</dbReference>
<dbReference type="CDD" id="cd20557">
    <property type="entry name" value="CYCLIN_ScPCL1-like"/>
    <property type="match status" value="1"/>
</dbReference>
<dbReference type="EMBL" id="ML119056">
    <property type="protein sequence ID" value="ROT38079.1"/>
    <property type="molecule type" value="Genomic_DNA"/>
</dbReference>
<dbReference type="PANTHER" id="PTHR15615">
    <property type="match status" value="1"/>
</dbReference>
<feature type="compositionally biased region" description="Basic and acidic residues" evidence="1">
    <location>
        <begin position="363"/>
        <end position="374"/>
    </location>
</feature>
<name>A0A3N2PU96_SODAK</name>
<dbReference type="GeneID" id="39575536"/>
<feature type="region of interest" description="Disordered" evidence="1">
    <location>
        <begin position="350"/>
        <end position="396"/>
    </location>
</feature>
<feature type="region of interest" description="Disordered" evidence="1">
    <location>
        <begin position="290"/>
        <end position="337"/>
    </location>
</feature>
<evidence type="ECO:0000313" key="3">
    <source>
        <dbReference type="Proteomes" id="UP000272025"/>
    </source>
</evidence>
<dbReference type="GO" id="GO:0000307">
    <property type="term" value="C:cyclin-dependent protein kinase holoenzyme complex"/>
    <property type="evidence" value="ECO:0007669"/>
    <property type="project" value="TreeGrafter"/>
</dbReference>
<feature type="compositionally biased region" description="Polar residues" evidence="1">
    <location>
        <begin position="75"/>
        <end position="84"/>
    </location>
</feature>
<gene>
    <name evidence="2" type="ORF">SODALDRAFT_181011</name>
</gene>
<dbReference type="STRING" id="1314773.A0A3N2PU96"/>
<dbReference type="InterPro" id="IPR013922">
    <property type="entry name" value="Cyclin_PHO80-like"/>
</dbReference>
<dbReference type="GO" id="GO:0019901">
    <property type="term" value="F:protein kinase binding"/>
    <property type="evidence" value="ECO:0007669"/>
    <property type="project" value="InterPro"/>
</dbReference>
<feature type="region of interest" description="Disordered" evidence="1">
    <location>
        <begin position="75"/>
        <end position="103"/>
    </location>
</feature>
<keyword evidence="3" id="KW-1185">Reference proteome</keyword>
<sequence length="620" mass="67696">MTTAYHPPHIGPYHSQVLPLYHSRLAQVRCPMPAMTEGAIRGSGYGRYPQHQMCAVSQPQPRDTALVVTRQHIPSQDHASQRITPTIDDSRKTQSAGPSAEKELVHHSLQVPTCINPKGGNLADFAAEMTCLFWFESMDTLQAAEKIRSRPAYAAVPPLTKYAKPYPAFKKWAYGVLSTTQVTQSVILLALMFVYRLKKANPSVKGRSGSEYRLLTVALMLGNKFLDDNTYTNKTWAEVSGISVQEIHVMEVEFLSNMRYSLLATKDEWEDWLAKLACFSEYYERALAQPTSPVGPCSPTARFTSPSLAPTRGAGVHSTTQSATPTTTHLYSPHSTAQVNGHEWVGLSPLSAKSNIQRPSKKRAQEEEPSEHPAKRPAVRHPQQPHPARPPVVGEQPIRLPVPHLSLNTNTSISSQAPYVAPIIFPTQVNVSLPPLGSNVRAMATVYSNAPGIPASSTGQLSLPAAPGTAPVGPQAALTSTNGISVHPTIGYGTPNRRQSPGTLAAFGSSPLIDMYTSGSGVHTPITHTPISHSPSVYLQQRPSPYKPVRHVNTLLYPPPSTSLHEYHMSAPQPQMHYQPLGRRNDLRTGVVPEYMSLSYRTGQPAQVVPHSHPRGPHLN</sequence>